<name>A0A5C6M6F0_9PLAN</name>
<organism evidence="1 2">
    <name type="scientific">Planctomyces bekefii</name>
    <dbReference type="NCBI Taxonomy" id="1653850"/>
    <lineage>
        <taxon>Bacteria</taxon>
        <taxon>Pseudomonadati</taxon>
        <taxon>Planctomycetota</taxon>
        <taxon>Planctomycetia</taxon>
        <taxon>Planctomycetales</taxon>
        <taxon>Planctomycetaceae</taxon>
        <taxon>Planctomyces</taxon>
    </lineage>
</organism>
<comment type="caution">
    <text evidence="1">The sequence shown here is derived from an EMBL/GenBank/DDBJ whole genome shotgun (WGS) entry which is preliminary data.</text>
</comment>
<dbReference type="Proteomes" id="UP000321083">
    <property type="component" value="Unassembled WGS sequence"/>
</dbReference>
<accession>A0A5C6M6F0</accession>
<dbReference type="EMBL" id="SRHE01000188">
    <property type="protein sequence ID" value="TWW09745.1"/>
    <property type="molecule type" value="Genomic_DNA"/>
</dbReference>
<evidence type="ECO:0000313" key="1">
    <source>
        <dbReference type="EMBL" id="TWW09745.1"/>
    </source>
</evidence>
<proteinExistence type="predicted"/>
<reference evidence="1 2" key="2">
    <citation type="submission" date="2019-08" db="EMBL/GenBank/DDBJ databases">
        <authorList>
            <person name="Henke P."/>
        </authorList>
    </citation>
    <scope>NUCLEOTIDE SEQUENCE [LARGE SCALE GENOMIC DNA]</scope>
    <source>
        <strain evidence="1">Phe10_nw2017</strain>
    </source>
</reference>
<protein>
    <recommendedName>
        <fullName evidence="3">Zinc-finger domain-containing protein</fullName>
    </recommendedName>
</protein>
<evidence type="ECO:0008006" key="3">
    <source>
        <dbReference type="Google" id="ProtNLM"/>
    </source>
</evidence>
<reference evidence="1 2" key="1">
    <citation type="submission" date="2019-08" db="EMBL/GenBank/DDBJ databases">
        <title>100 year-old enigma solved: identification of Planctomyces bekefii, the type genus and species of the phylum Planctomycetes.</title>
        <authorList>
            <person name="Svetlana D.N."/>
            <person name="Overmann J."/>
        </authorList>
    </citation>
    <scope>NUCLEOTIDE SEQUENCE [LARGE SCALE GENOMIC DNA]</scope>
    <source>
        <strain evidence="1">Phe10_nw2017</strain>
    </source>
</reference>
<evidence type="ECO:0000313" key="2">
    <source>
        <dbReference type="Proteomes" id="UP000321083"/>
    </source>
</evidence>
<sequence length="183" mass="19919">MSPAKSDSEHDDADLVEPDPHLTRLVAYLDGELPAEESELMERQLAAEPVLRKAADSLDRTWQMLGALEEAAASGEFTRKTIASIRTVSTPDTPQPQLGQSRSRIRGLLSAARLTLLWTAAGFAGGAAGLALARNAPTPSSQDEQLLQNLDLLLDYQNMRQIPDARFLQQLAQDEKTGTETQP</sequence>
<gene>
    <name evidence="1" type="ORF">E3A20_11230</name>
</gene>
<dbReference type="AlphaFoldDB" id="A0A5C6M6F0"/>
<keyword evidence="2" id="KW-1185">Reference proteome</keyword>